<evidence type="ECO:0000256" key="3">
    <source>
        <dbReference type="ARBA" id="ARBA00022448"/>
    </source>
</evidence>
<dbReference type="GO" id="GO:0015833">
    <property type="term" value="P:peptide transport"/>
    <property type="evidence" value="ECO:0007669"/>
    <property type="project" value="InterPro"/>
</dbReference>
<feature type="compositionally biased region" description="Basic and acidic residues" evidence="6">
    <location>
        <begin position="1"/>
        <end position="15"/>
    </location>
</feature>
<organism evidence="8 9">
    <name type="scientific">Rhizobium freirei PRF 81</name>
    <dbReference type="NCBI Taxonomy" id="363754"/>
    <lineage>
        <taxon>Bacteria</taxon>
        <taxon>Pseudomonadati</taxon>
        <taxon>Pseudomonadota</taxon>
        <taxon>Alphaproteobacteria</taxon>
        <taxon>Hyphomicrobiales</taxon>
        <taxon>Rhizobiaceae</taxon>
        <taxon>Rhizobium/Agrobacterium group</taxon>
        <taxon>Rhizobium</taxon>
    </lineage>
</organism>
<dbReference type="Proteomes" id="UP000012429">
    <property type="component" value="Unassembled WGS sequence"/>
</dbReference>
<dbReference type="EMBL" id="AQHN01000012">
    <property type="protein sequence ID" value="ENN88841.1"/>
    <property type="molecule type" value="Genomic_DNA"/>
</dbReference>
<dbReference type="CDD" id="cd03257">
    <property type="entry name" value="ABC_NikE_OppD_transporters"/>
    <property type="match status" value="1"/>
</dbReference>
<dbReference type="Pfam" id="PF00005">
    <property type="entry name" value="ABC_tran"/>
    <property type="match status" value="1"/>
</dbReference>
<evidence type="ECO:0000256" key="4">
    <source>
        <dbReference type="ARBA" id="ARBA00022741"/>
    </source>
</evidence>
<proteinExistence type="inferred from homology"/>
<dbReference type="Pfam" id="PF08352">
    <property type="entry name" value="oligo_HPY"/>
    <property type="match status" value="1"/>
</dbReference>
<dbReference type="PROSITE" id="PS00211">
    <property type="entry name" value="ABC_TRANSPORTER_1"/>
    <property type="match status" value="1"/>
</dbReference>
<dbReference type="PROSITE" id="PS50893">
    <property type="entry name" value="ABC_TRANSPORTER_2"/>
    <property type="match status" value="1"/>
</dbReference>
<dbReference type="PANTHER" id="PTHR43776:SF7">
    <property type="entry name" value="D,D-DIPEPTIDE TRANSPORT ATP-BINDING PROTEIN DDPF-RELATED"/>
    <property type="match status" value="1"/>
</dbReference>
<dbReference type="STRING" id="363754.RHSP_37615"/>
<dbReference type="InterPro" id="IPR003593">
    <property type="entry name" value="AAA+_ATPase"/>
</dbReference>
<dbReference type="Gene3D" id="3.40.50.300">
    <property type="entry name" value="P-loop containing nucleotide triphosphate hydrolases"/>
    <property type="match status" value="1"/>
</dbReference>
<gene>
    <name evidence="8" type="ORF">RHSP_37615</name>
</gene>
<evidence type="ECO:0000256" key="6">
    <source>
        <dbReference type="SAM" id="MobiDB-lite"/>
    </source>
</evidence>
<dbReference type="PATRIC" id="fig|363754.4.peg.1186"/>
<evidence type="ECO:0000256" key="5">
    <source>
        <dbReference type="ARBA" id="ARBA00022840"/>
    </source>
</evidence>
<evidence type="ECO:0000313" key="9">
    <source>
        <dbReference type="Proteomes" id="UP000012429"/>
    </source>
</evidence>
<dbReference type="InterPro" id="IPR003439">
    <property type="entry name" value="ABC_transporter-like_ATP-bd"/>
</dbReference>
<evidence type="ECO:0000313" key="8">
    <source>
        <dbReference type="EMBL" id="ENN88841.1"/>
    </source>
</evidence>
<dbReference type="SMART" id="SM00382">
    <property type="entry name" value="AAA"/>
    <property type="match status" value="1"/>
</dbReference>
<evidence type="ECO:0000259" key="7">
    <source>
        <dbReference type="PROSITE" id="PS50893"/>
    </source>
</evidence>
<dbReference type="InterPro" id="IPR017871">
    <property type="entry name" value="ABC_transporter-like_CS"/>
</dbReference>
<dbReference type="FunFam" id="3.40.50.300:FF:000016">
    <property type="entry name" value="Oligopeptide ABC transporter ATP-binding component"/>
    <property type="match status" value="1"/>
</dbReference>
<protein>
    <submittedName>
        <fullName evidence="8">Putative oligopeptide transport ATP-binding protein ABC transporter protein</fullName>
    </submittedName>
</protein>
<dbReference type="GO" id="GO:0055085">
    <property type="term" value="P:transmembrane transport"/>
    <property type="evidence" value="ECO:0007669"/>
    <property type="project" value="UniProtKB-ARBA"/>
</dbReference>
<dbReference type="GO" id="GO:0005524">
    <property type="term" value="F:ATP binding"/>
    <property type="evidence" value="ECO:0007669"/>
    <property type="project" value="UniProtKB-KW"/>
</dbReference>
<keyword evidence="3" id="KW-0813">Transport</keyword>
<keyword evidence="4" id="KW-0547">Nucleotide-binding</keyword>
<dbReference type="InterPro" id="IPR050319">
    <property type="entry name" value="ABC_transp_ATP-bind"/>
</dbReference>
<reference evidence="8 9" key="1">
    <citation type="journal article" date="2012" name="BMC Genomics">
        <title>Genomic basis of broad host range and environmental adaptability of Rhizobium tropici CIAT 899 and Rhizobium sp. PRF 81 which are used in inoculants for common bean (Phaseolus vulgaris L.).</title>
        <authorList>
            <person name="Ormeno-Orrillo E."/>
            <person name="Menna P."/>
            <person name="Almeida L.G."/>
            <person name="Ollero F.J."/>
            <person name="Nicolas M.F."/>
            <person name="Pains Rodrigues E."/>
            <person name="Shigueyoshi Nakatani A."/>
            <person name="Silva Batista J.S."/>
            <person name="Oliveira Chueire L.M."/>
            <person name="Souza R.C."/>
            <person name="Ribeiro Vasconcelos A.T."/>
            <person name="Megias M."/>
            <person name="Hungria M."/>
            <person name="Martinez-Romero E."/>
        </authorList>
    </citation>
    <scope>NUCLEOTIDE SEQUENCE [LARGE SCALE GENOMIC DNA]</scope>
    <source>
        <strain evidence="8 9">PRF 81</strain>
    </source>
</reference>
<keyword evidence="5 8" id="KW-0067">ATP-binding</keyword>
<dbReference type="SUPFAM" id="SSF52540">
    <property type="entry name" value="P-loop containing nucleoside triphosphate hydrolases"/>
    <property type="match status" value="1"/>
</dbReference>
<keyword evidence="9" id="KW-1185">Reference proteome</keyword>
<dbReference type="GO" id="GO:0005886">
    <property type="term" value="C:plasma membrane"/>
    <property type="evidence" value="ECO:0007669"/>
    <property type="project" value="UniProtKB-SubCell"/>
</dbReference>
<dbReference type="AlphaFoldDB" id="N6V6P4"/>
<dbReference type="InterPro" id="IPR027417">
    <property type="entry name" value="P-loop_NTPase"/>
</dbReference>
<dbReference type="InterPro" id="IPR013563">
    <property type="entry name" value="Oligopep_ABC_C"/>
</dbReference>
<comment type="caution">
    <text evidence="8">The sequence shown here is derived from an EMBL/GenBank/DDBJ whole genome shotgun (WGS) entry which is preliminary data.</text>
</comment>
<comment type="subcellular location">
    <subcellularLocation>
        <location evidence="1">Cell inner membrane</location>
        <topology evidence="1">Peripheral membrane protein</topology>
    </subcellularLocation>
</comment>
<dbReference type="PANTHER" id="PTHR43776">
    <property type="entry name" value="TRANSPORT ATP-BINDING PROTEIN"/>
    <property type="match status" value="1"/>
</dbReference>
<accession>N6V6P4</accession>
<comment type="similarity">
    <text evidence="2">Belongs to the ABC transporter superfamily.</text>
</comment>
<name>N6V6P4_9HYPH</name>
<feature type="region of interest" description="Disordered" evidence="6">
    <location>
        <begin position="1"/>
        <end position="50"/>
    </location>
</feature>
<dbReference type="GO" id="GO:0016887">
    <property type="term" value="F:ATP hydrolysis activity"/>
    <property type="evidence" value="ECO:0007669"/>
    <property type="project" value="InterPro"/>
</dbReference>
<sequence>MQGEAGSRDAGDARYGRHRRGGGPRGGIVCWPADRDRPGGTGASRTAPSLYARPDGLDSITWRARGKAQSDRWLDAPAGCPSARMRFQSALQIRRSALPARAARIDPGRRWRERLLAQRGRHRMTTSSRNTAALTVDGLVKTFDVSAPWLNRVVERKPRQFLQAVNDISFTVPAGGCLSIVGESGCGKSTVARLVTGLYAPTGGEVRFAPGRSGAPLSAQMIFQDPYASLNPRWRVKNIIAEPLRELKLRNTAAEITERVEELLVTVGLSVSDGEKFPHEFSGGQRQRISIARALASEPEFLVCDEPTSALDVSVQAQVLNLMRRLQDELGLTYLFISHDMSVVRHMSDRIAVMYLGRIVEEGDTEELFARPRHPYTQLLLQTIPSIDAPKRDQELVGGEVPSPLKPPSGCTFHPRCPLATVRCSAEVPEVRRLSNGTRVACHLVTDA</sequence>
<evidence type="ECO:0000256" key="1">
    <source>
        <dbReference type="ARBA" id="ARBA00004417"/>
    </source>
</evidence>
<evidence type="ECO:0000256" key="2">
    <source>
        <dbReference type="ARBA" id="ARBA00005417"/>
    </source>
</evidence>
<dbReference type="NCBIfam" id="TIGR01727">
    <property type="entry name" value="oligo_HPY"/>
    <property type="match status" value="1"/>
</dbReference>
<feature type="domain" description="ABC transporter" evidence="7">
    <location>
        <begin position="140"/>
        <end position="381"/>
    </location>
</feature>